<proteinExistence type="inferred from homology"/>
<organism evidence="2 3">
    <name type="scientific">Nonomuraea guangzhouensis</name>
    <dbReference type="NCBI Taxonomy" id="1291555"/>
    <lineage>
        <taxon>Bacteria</taxon>
        <taxon>Bacillati</taxon>
        <taxon>Actinomycetota</taxon>
        <taxon>Actinomycetes</taxon>
        <taxon>Streptosporangiales</taxon>
        <taxon>Streptosporangiaceae</taxon>
        <taxon>Nonomuraea</taxon>
    </lineage>
</organism>
<keyword evidence="2" id="KW-0560">Oxidoreductase</keyword>
<dbReference type="PANTHER" id="PTHR42879">
    <property type="entry name" value="3-OXOACYL-(ACYL-CARRIER-PROTEIN) REDUCTASE"/>
    <property type="match status" value="1"/>
</dbReference>
<evidence type="ECO:0000313" key="2">
    <source>
        <dbReference type="EMBL" id="MFD1538917.1"/>
    </source>
</evidence>
<dbReference type="Proteomes" id="UP001597097">
    <property type="component" value="Unassembled WGS sequence"/>
</dbReference>
<name>A0ABW4G843_9ACTN</name>
<dbReference type="EMBL" id="JBHUCM010000014">
    <property type="protein sequence ID" value="MFD1538917.1"/>
    <property type="molecule type" value="Genomic_DNA"/>
</dbReference>
<dbReference type="GO" id="GO:0016491">
    <property type="term" value="F:oxidoreductase activity"/>
    <property type="evidence" value="ECO:0007669"/>
    <property type="project" value="UniProtKB-KW"/>
</dbReference>
<sequence>MDLELRGRVAVVTGGALGIGRAVARELVREGVTVVIAARRRHLLEDTAKQIEAELGGRVVPLVADTTSTESVRAMMDEAAGELGRVDILVNGAAAPSGLVRNSVDEADPDLLLTDLNTKVVGYFRCAQAAAPHMRKLGYGRILNIGGLTGRSSHALSGMRNLAVVHMTKALSDQLGPFGITVNTVHPGVVETEHIHELYAKEAVKQGITPQQVEQNFIDRTPIRRVLTAQEVARTLCFLASPQAGGITGESLGIDGGLTRGIFL</sequence>
<dbReference type="InterPro" id="IPR050259">
    <property type="entry name" value="SDR"/>
</dbReference>
<accession>A0ABW4G843</accession>
<comment type="caution">
    <text evidence="2">The sequence shown here is derived from an EMBL/GenBank/DDBJ whole genome shotgun (WGS) entry which is preliminary data.</text>
</comment>
<dbReference type="Pfam" id="PF13561">
    <property type="entry name" value="adh_short_C2"/>
    <property type="match status" value="1"/>
</dbReference>
<dbReference type="RefSeq" id="WP_219530788.1">
    <property type="nucleotide sequence ID" value="NZ_JAHKRM010000009.1"/>
</dbReference>
<evidence type="ECO:0000313" key="3">
    <source>
        <dbReference type="Proteomes" id="UP001597097"/>
    </source>
</evidence>
<gene>
    <name evidence="2" type="ORF">ACFSJ0_17810</name>
</gene>
<dbReference type="PANTHER" id="PTHR42879:SF6">
    <property type="entry name" value="NADPH-DEPENDENT REDUCTASE BACG"/>
    <property type="match status" value="1"/>
</dbReference>
<evidence type="ECO:0000256" key="1">
    <source>
        <dbReference type="ARBA" id="ARBA00006484"/>
    </source>
</evidence>
<comment type="similarity">
    <text evidence="1">Belongs to the short-chain dehydrogenases/reductases (SDR) family.</text>
</comment>
<dbReference type="EC" id="1.1.1.-" evidence="2"/>
<reference evidence="3" key="1">
    <citation type="journal article" date="2019" name="Int. J. Syst. Evol. Microbiol.">
        <title>The Global Catalogue of Microorganisms (GCM) 10K type strain sequencing project: providing services to taxonomists for standard genome sequencing and annotation.</title>
        <authorList>
            <consortium name="The Broad Institute Genomics Platform"/>
            <consortium name="The Broad Institute Genome Sequencing Center for Infectious Disease"/>
            <person name="Wu L."/>
            <person name="Ma J."/>
        </authorList>
    </citation>
    <scope>NUCLEOTIDE SEQUENCE [LARGE SCALE GENOMIC DNA]</scope>
    <source>
        <strain evidence="3">CGMCC 1.15399</strain>
    </source>
</reference>
<dbReference type="InterPro" id="IPR002347">
    <property type="entry name" value="SDR_fam"/>
</dbReference>
<keyword evidence="3" id="KW-1185">Reference proteome</keyword>
<protein>
    <submittedName>
        <fullName evidence="2">SDR family NAD(P)-dependent oxidoreductase</fullName>
        <ecNumber evidence="2">1.1.1.-</ecNumber>
    </submittedName>
</protein>